<evidence type="ECO:0000256" key="1">
    <source>
        <dbReference type="ARBA" id="ARBA00004173"/>
    </source>
</evidence>
<keyword evidence="9" id="KW-0496">Mitochondrion</keyword>
<proteinExistence type="inferred from homology"/>
<keyword evidence="10" id="KW-0275">Fatty acid biosynthesis</keyword>
<dbReference type="AlphaFoldDB" id="A0AAN7HF68"/>
<dbReference type="Gene3D" id="3.40.50.720">
    <property type="entry name" value="NAD(P)-binding Rossmann-like Domain"/>
    <property type="match status" value="1"/>
</dbReference>
<organism evidence="15 16">
    <name type="scientific">Corynascus novoguineensis</name>
    <dbReference type="NCBI Taxonomy" id="1126955"/>
    <lineage>
        <taxon>Eukaryota</taxon>
        <taxon>Fungi</taxon>
        <taxon>Dikarya</taxon>
        <taxon>Ascomycota</taxon>
        <taxon>Pezizomycotina</taxon>
        <taxon>Sordariomycetes</taxon>
        <taxon>Sordariomycetidae</taxon>
        <taxon>Sordariales</taxon>
        <taxon>Chaetomiaceae</taxon>
        <taxon>Corynascus</taxon>
    </lineage>
</organism>
<feature type="region of interest" description="Disordered" evidence="13">
    <location>
        <begin position="1"/>
        <end position="22"/>
    </location>
</feature>
<feature type="compositionally biased region" description="Polar residues" evidence="13">
    <location>
        <begin position="1"/>
        <end position="20"/>
    </location>
</feature>
<comment type="subcellular location">
    <subcellularLocation>
        <location evidence="1">Mitochondrion</location>
    </subcellularLocation>
</comment>
<keyword evidence="5" id="KW-0521">NADP</keyword>
<evidence type="ECO:0000259" key="14">
    <source>
        <dbReference type="SMART" id="SM00829"/>
    </source>
</evidence>
<dbReference type="InterPro" id="IPR020843">
    <property type="entry name" value="ER"/>
</dbReference>
<evidence type="ECO:0000256" key="9">
    <source>
        <dbReference type="ARBA" id="ARBA00023128"/>
    </source>
</evidence>
<dbReference type="InterPro" id="IPR036291">
    <property type="entry name" value="NAD(P)-bd_dom_sf"/>
</dbReference>
<sequence>MAQSLVYSDPKSASASSQAGATRPYRLVSHPIPLLPPSATPADNDDDGHVLVRFLAAPVNRVDLMVLAGQYPVKPKYTASQSSSTSQEGQESLPIPGFDGCAVVEHSTSPRFAKGDLVLPRDLGRGTWRTHAALPARALLGPLPQGVDPIDAALIRSGALIARLLLDEVTPIHKGDWVIASAGTSTVAQFLAQLAAQRGIRVALVVRDRPEGGEGGLEEVKAKLLAQGAAAVLSESELERELALSPPDKRTLLPKAEPIILALDSVFGHVGELLTGALAPKGKFVLVGLLAGPAATLTLTTQHLFARQLSFLPFRGSEHLQRLGEARADELVAELARMFVDGTLKRPDVKVVDWTKATKEEVEEALELAVATAKGKEAGHVKTVWKLT</sequence>
<evidence type="ECO:0000313" key="15">
    <source>
        <dbReference type="EMBL" id="KAK4247366.1"/>
    </source>
</evidence>
<dbReference type="PANTHER" id="PTHR43981:SF2">
    <property type="entry name" value="ENOYL-[ACYL-CARRIER-PROTEIN] REDUCTASE, MITOCHONDRIAL"/>
    <property type="match status" value="1"/>
</dbReference>
<dbReference type="Gene3D" id="3.90.180.10">
    <property type="entry name" value="Medium-chain alcohol dehydrogenases, catalytic domain"/>
    <property type="match status" value="1"/>
</dbReference>
<dbReference type="PANTHER" id="PTHR43981">
    <property type="entry name" value="ENOYL-[ACYL-CARRIER-PROTEIN] REDUCTASE, MITOCHONDRIAL"/>
    <property type="match status" value="1"/>
</dbReference>
<keyword evidence="16" id="KW-1185">Reference proteome</keyword>
<reference evidence="15" key="1">
    <citation type="journal article" date="2023" name="Mol. Phylogenet. Evol.">
        <title>Genome-scale phylogeny and comparative genomics of the fungal order Sordariales.</title>
        <authorList>
            <person name="Hensen N."/>
            <person name="Bonometti L."/>
            <person name="Westerberg I."/>
            <person name="Brannstrom I.O."/>
            <person name="Guillou S."/>
            <person name="Cros-Aarteil S."/>
            <person name="Calhoun S."/>
            <person name="Haridas S."/>
            <person name="Kuo A."/>
            <person name="Mondo S."/>
            <person name="Pangilinan J."/>
            <person name="Riley R."/>
            <person name="LaButti K."/>
            <person name="Andreopoulos B."/>
            <person name="Lipzen A."/>
            <person name="Chen C."/>
            <person name="Yan M."/>
            <person name="Daum C."/>
            <person name="Ng V."/>
            <person name="Clum A."/>
            <person name="Steindorff A."/>
            <person name="Ohm R.A."/>
            <person name="Martin F."/>
            <person name="Silar P."/>
            <person name="Natvig D.O."/>
            <person name="Lalanne C."/>
            <person name="Gautier V."/>
            <person name="Ament-Velasquez S.L."/>
            <person name="Kruys A."/>
            <person name="Hutchinson M.I."/>
            <person name="Powell A.J."/>
            <person name="Barry K."/>
            <person name="Miller A.N."/>
            <person name="Grigoriev I.V."/>
            <person name="Debuchy R."/>
            <person name="Gladieux P."/>
            <person name="Hiltunen Thoren M."/>
            <person name="Johannesson H."/>
        </authorList>
    </citation>
    <scope>NUCLEOTIDE SEQUENCE</scope>
    <source>
        <strain evidence="15">CBS 359.72</strain>
    </source>
</reference>
<keyword evidence="7" id="KW-0560">Oxidoreductase</keyword>
<dbReference type="SUPFAM" id="SSF50129">
    <property type="entry name" value="GroES-like"/>
    <property type="match status" value="1"/>
</dbReference>
<dbReference type="GO" id="GO:0141148">
    <property type="term" value="F:enoyl-[acyl-carrier-protein] reductase (NADPH) activity"/>
    <property type="evidence" value="ECO:0007669"/>
    <property type="project" value="UniProtKB-EC"/>
</dbReference>
<comment type="similarity">
    <text evidence="2">Belongs to the zinc-containing alcohol dehydrogenase family. Quinone oxidoreductase subfamily.</text>
</comment>
<evidence type="ECO:0000256" key="5">
    <source>
        <dbReference type="ARBA" id="ARBA00022857"/>
    </source>
</evidence>
<evidence type="ECO:0000256" key="11">
    <source>
        <dbReference type="ARBA" id="ARBA00038963"/>
    </source>
</evidence>
<evidence type="ECO:0000256" key="12">
    <source>
        <dbReference type="ARBA" id="ARBA00048843"/>
    </source>
</evidence>
<dbReference type="GO" id="GO:0005739">
    <property type="term" value="C:mitochondrion"/>
    <property type="evidence" value="ECO:0007669"/>
    <property type="project" value="UniProtKB-SubCell"/>
</dbReference>
<evidence type="ECO:0000256" key="2">
    <source>
        <dbReference type="ARBA" id="ARBA00010371"/>
    </source>
</evidence>
<evidence type="ECO:0000256" key="13">
    <source>
        <dbReference type="SAM" id="MobiDB-lite"/>
    </source>
</evidence>
<dbReference type="InterPro" id="IPR051034">
    <property type="entry name" value="Mito_Enoyl-ACP_Reductase"/>
</dbReference>
<evidence type="ECO:0000256" key="6">
    <source>
        <dbReference type="ARBA" id="ARBA00022946"/>
    </source>
</evidence>
<evidence type="ECO:0000256" key="8">
    <source>
        <dbReference type="ARBA" id="ARBA00023098"/>
    </source>
</evidence>
<comment type="caution">
    <text evidence="15">The sequence shown here is derived from an EMBL/GenBank/DDBJ whole genome shotgun (WGS) entry which is preliminary data.</text>
</comment>
<keyword evidence="8" id="KW-0443">Lipid metabolism</keyword>
<comment type="catalytic activity">
    <reaction evidence="12">
        <text>a 2,3-saturated acyl-[ACP] + NADP(+) = a (2E)-enoyl-[ACP] + NADPH + H(+)</text>
        <dbReference type="Rhea" id="RHEA:22564"/>
        <dbReference type="Rhea" id="RHEA-COMP:9925"/>
        <dbReference type="Rhea" id="RHEA-COMP:9926"/>
        <dbReference type="ChEBI" id="CHEBI:15378"/>
        <dbReference type="ChEBI" id="CHEBI:57783"/>
        <dbReference type="ChEBI" id="CHEBI:58349"/>
        <dbReference type="ChEBI" id="CHEBI:78784"/>
        <dbReference type="ChEBI" id="CHEBI:78785"/>
        <dbReference type="EC" id="1.3.1.104"/>
    </reaction>
</comment>
<dbReference type="SMART" id="SM00829">
    <property type="entry name" value="PKS_ER"/>
    <property type="match status" value="1"/>
</dbReference>
<evidence type="ECO:0000256" key="10">
    <source>
        <dbReference type="ARBA" id="ARBA00023160"/>
    </source>
</evidence>
<reference evidence="15" key="2">
    <citation type="submission" date="2023-05" db="EMBL/GenBank/DDBJ databases">
        <authorList>
            <consortium name="Lawrence Berkeley National Laboratory"/>
            <person name="Steindorff A."/>
            <person name="Hensen N."/>
            <person name="Bonometti L."/>
            <person name="Westerberg I."/>
            <person name="Brannstrom I.O."/>
            <person name="Guillou S."/>
            <person name="Cros-Aarteil S."/>
            <person name="Calhoun S."/>
            <person name="Haridas S."/>
            <person name="Kuo A."/>
            <person name="Mondo S."/>
            <person name="Pangilinan J."/>
            <person name="Riley R."/>
            <person name="Labutti K."/>
            <person name="Andreopoulos B."/>
            <person name="Lipzen A."/>
            <person name="Chen C."/>
            <person name="Yanf M."/>
            <person name="Daum C."/>
            <person name="Ng V."/>
            <person name="Clum A."/>
            <person name="Ohm R."/>
            <person name="Martin F."/>
            <person name="Silar P."/>
            <person name="Natvig D."/>
            <person name="Lalanne C."/>
            <person name="Gautier V."/>
            <person name="Ament-Velasquez S.L."/>
            <person name="Kruys A."/>
            <person name="Hutchinson M.I."/>
            <person name="Powell A.J."/>
            <person name="Barry K."/>
            <person name="Miller A.N."/>
            <person name="Grigoriev I.V."/>
            <person name="Debuchy R."/>
            <person name="Gladieux P."/>
            <person name="Thoren M.H."/>
            <person name="Johannesson H."/>
        </authorList>
    </citation>
    <scope>NUCLEOTIDE SEQUENCE</scope>
    <source>
        <strain evidence="15">CBS 359.72</strain>
    </source>
</reference>
<accession>A0AAN7HF68</accession>
<keyword evidence="6" id="KW-0809">Transit peptide</keyword>
<evidence type="ECO:0000256" key="3">
    <source>
        <dbReference type="ARBA" id="ARBA00022516"/>
    </source>
</evidence>
<keyword evidence="4" id="KW-0276">Fatty acid metabolism</keyword>
<dbReference type="CDD" id="cd08290">
    <property type="entry name" value="ETR"/>
    <property type="match status" value="1"/>
</dbReference>
<dbReference type="Proteomes" id="UP001303647">
    <property type="component" value="Unassembled WGS sequence"/>
</dbReference>
<name>A0AAN7HF68_9PEZI</name>
<evidence type="ECO:0000256" key="7">
    <source>
        <dbReference type="ARBA" id="ARBA00023002"/>
    </source>
</evidence>
<keyword evidence="3" id="KW-0444">Lipid biosynthesis</keyword>
<dbReference type="EMBL" id="MU857655">
    <property type="protein sequence ID" value="KAK4247366.1"/>
    <property type="molecule type" value="Genomic_DNA"/>
</dbReference>
<dbReference type="InterPro" id="IPR011032">
    <property type="entry name" value="GroES-like_sf"/>
</dbReference>
<dbReference type="EC" id="1.3.1.104" evidence="11"/>
<evidence type="ECO:0000313" key="16">
    <source>
        <dbReference type="Proteomes" id="UP001303647"/>
    </source>
</evidence>
<dbReference type="GO" id="GO:0006633">
    <property type="term" value="P:fatty acid biosynthetic process"/>
    <property type="evidence" value="ECO:0007669"/>
    <property type="project" value="UniProtKB-KW"/>
</dbReference>
<protein>
    <recommendedName>
        <fullName evidence="11">enoyl-[acyl-carrier-protein] reductase</fullName>
        <ecNumber evidence="11">1.3.1.104</ecNumber>
    </recommendedName>
</protein>
<gene>
    <name evidence="15" type="ORF">C7999DRAFT_32239</name>
</gene>
<evidence type="ECO:0000256" key="4">
    <source>
        <dbReference type="ARBA" id="ARBA00022832"/>
    </source>
</evidence>
<feature type="domain" description="Enoyl reductase (ER)" evidence="14">
    <location>
        <begin position="26"/>
        <end position="375"/>
    </location>
</feature>
<dbReference type="SUPFAM" id="SSF51735">
    <property type="entry name" value="NAD(P)-binding Rossmann-fold domains"/>
    <property type="match status" value="1"/>
</dbReference>